<protein>
    <submittedName>
        <fullName evidence="3">Uncharacterized protein</fullName>
    </submittedName>
</protein>
<evidence type="ECO:0000256" key="1">
    <source>
        <dbReference type="SAM" id="Coils"/>
    </source>
</evidence>
<name>A0A8H5IN05_9HYPO</name>
<sequence>MVNQRLGPDDRRQMRAQDGVTQEHASADVEMINTEFDNTQPSLDCSWGRFQIPKVKHQDTTFGSGKEIEPGHTCDFGDRGLVPVYLGSTATLPLSCVLGFGIAPAYLVGLSRWSIGLLWDWKAGFSGRGTRVLKVHIKVQTYSAQEPLADGCGEQGTTIAESNTARELSNINMRLDQQREDIDENNAMIAYIGNAQYTFESTLDRFEDQLDDHCLNCNQKPEKISDNSNELSFTARVKVARSLHQNKGQEGMRETNAALASENATLKEQVEKLTSTVADLMGRFAKLESTVHCKEAERKLGELEV</sequence>
<keyword evidence="4" id="KW-1185">Reference proteome</keyword>
<evidence type="ECO:0000313" key="3">
    <source>
        <dbReference type="EMBL" id="KAF5539854.1"/>
    </source>
</evidence>
<reference evidence="3 4" key="1">
    <citation type="submission" date="2020-05" db="EMBL/GenBank/DDBJ databases">
        <title>Identification and distribution of gene clusters putatively required for synthesis of sphingolipid metabolism inhibitors in phylogenetically diverse species of the filamentous fungus Fusarium.</title>
        <authorList>
            <person name="Kim H.-S."/>
            <person name="Busman M."/>
            <person name="Brown D.W."/>
            <person name="Divon H."/>
            <person name="Uhlig S."/>
            <person name="Proctor R.H."/>
        </authorList>
    </citation>
    <scope>NUCLEOTIDE SEQUENCE [LARGE SCALE GENOMIC DNA]</scope>
    <source>
        <strain evidence="3 4">NRRL 53147</strain>
    </source>
</reference>
<proteinExistence type="predicted"/>
<dbReference type="Proteomes" id="UP000522262">
    <property type="component" value="Unassembled WGS sequence"/>
</dbReference>
<feature type="coiled-coil region" evidence="1">
    <location>
        <begin position="256"/>
        <end position="283"/>
    </location>
</feature>
<dbReference type="AlphaFoldDB" id="A0A8H5IN05"/>
<feature type="region of interest" description="Disordered" evidence="2">
    <location>
        <begin position="1"/>
        <end position="24"/>
    </location>
</feature>
<organism evidence="3 4">
    <name type="scientific">Fusarium mexicanum</name>
    <dbReference type="NCBI Taxonomy" id="751941"/>
    <lineage>
        <taxon>Eukaryota</taxon>
        <taxon>Fungi</taxon>
        <taxon>Dikarya</taxon>
        <taxon>Ascomycota</taxon>
        <taxon>Pezizomycotina</taxon>
        <taxon>Sordariomycetes</taxon>
        <taxon>Hypocreomycetidae</taxon>
        <taxon>Hypocreales</taxon>
        <taxon>Nectriaceae</taxon>
        <taxon>Fusarium</taxon>
        <taxon>Fusarium fujikuroi species complex</taxon>
    </lineage>
</organism>
<keyword evidence="1" id="KW-0175">Coiled coil</keyword>
<comment type="caution">
    <text evidence="3">The sequence shown here is derived from an EMBL/GenBank/DDBJ whole genome shotgun (WGS) entry which is preliminary data.</text>
</comment>
<gene>
    <name evidence="3" type="ORF">FMEXI_8712</name>
</gene>
<evidence type="ECO:0000313" key="4">
    <source>
        <dbReference type="Proteomes" id="UP000522262"/>
    </source>
</evidence>
<accession>A0A8H5IN05</accession>
<evidence type="ECO:0000256" key="2">
    <source>
        <dbReference type="SAM" id="MobiDB-lite"/>
    </source>
</evidence>
<dbReference type="EMBL" id="JAAOAM010000198">
    <property type="protein sequence ID" value="KAF5539854.1"/>
    <property type="molecule type" value="Genomic_DNA"/>
</dbReference>